<comment type="subcellular location">
    <subcellularLocation>
        <location evidence="1">Membrane</location>
        <topology evidence="1">Multi-pass membrane protein</topology>
    </subcellularLocation>
</comment>
<dbReference type="GO" id="GO:0016020">
    <property type="term" value="C:membrane"/>
    <property type="evidence" value="ECO:0007669"/>
    <property type="project" value="UniProtKB-SubCell"/>
</dbReference>
<evidence type="ECO:0000256" key="2">
    <source>
        <dbReference type="ARBA" id="ARBA00022692"/>
    </source>
</evidence>
<evidence type="ECO:0000256" key="4">
    <source>
        <dbReference type="ARBA" id="ARBA00023136"/>
    </source>
</evidence>
<evidence type="ECO:0008006" key="8">
    <source>
        <dbReference type="Google" id="ProtNLM"/>
    </source>
</evidence>
<feature type="transmembrane region" description="Helical" evidence="5">
    <location>
        <begin position="128"/>
        <end position="161"/>
    </location>
</feature>
<dbReference type="GO" id="GO:0004671">
    <property type="term" value="F:protein C-terminal S-isoprenylcysteine carboxyl O-methyltransferase activity"/>
    <property type="evidence" value="ECO:0007669"/>
    <property type="project" value="InterPro"/>
</dbReference>
<dbReference type="Pfam" id="PF04140">
    <property type="entry name" value="ICMT"/>
    <property type="match status" value="1"/>
</dbReference>
<gene>
    <name evidence="6" type="ORF">HY076_02100</name>
</gene>
<comment type="caution">
    <text evidence="6">The sequence shown here is derived from an EMBL/GenBank/DDBJ whole genome shotgun (WGS) entry which is preliminary data.</text>
</comment>
<dbReference type="AlphaFoldDB" id="A0A9D6QNL1"/>
<feature type="transmembrane region" description="Helical" evidence="5">
    <location>
        <begin position="43"/>
        <end position="64"/>
    </location>
</feature>
<feature type="transmembrane region" description="Helical" evidence="5">
    <location>
        <begin position="76"/>
        <end position="94"/>
    </location>
</feature>
<keyword evidence="2 5" id="KW-0812">Transmembrane</keyword>
<evidence type="ECO:0000313" key="7">
    <source>
        <dbReference type="Proteomes" id="UP000807850"/>
    </source>
</evidence>
<name>A0A9D6QNL1_UNCEI</name>
<proteinExistence type="predicted"/>
<keyword evidence="3 5" id="KW-1133">Transmembrane helix</keyword>
<protein>
    <recommendedName>
        <fullName evidence="8">Isoprenylcysteine carboxyl methyltransferase</fullName>
    </recommendedName>
</protein>
<organism evidence="6 7">
    <name type="scientific">Eiseniibacteriota bacterium</name>
    <dbReference type="NCBI Taxonomy" id="2212470"/>
    <lineage>
        <taxon>Bacteria</taxon>
        <taxon>Candidatus Eiseniibacteriota</taxon>
    </lineage>
</organism>
<evidence type="ECO:0000256" key="3">
    <source>
        <dbReference type="ARBA" id="ARBA00022989"/>
    </source>
</evidence>
<dbReference type="InterPro" id="IPR007269">
    <property type="entry name" value="ICMT_MeTrfase"/>
</dbReference>
<evidence type="ECO:0000256" key="1">
    <source>
        <dbReference type="ARBA" id="ARBA00004141"/>
    </source>
</evidence>
<dbReference type="EMBL" id="JACQAY010000060">
    <property type="protein sequence ID" value="MBI3539049.1"/>
    <property type="molecule type" value="Genomic_DNA"/>
</dbReference>
<accession>A0A9D6QNL1</accession>
<evidence type="ECO:0000256" key="5">
    <source>
        <dbReference type="SAM" id="Phobius"/>
    </source>
</evidence>
<sequence length="185" mass="20259">MSAAPVGAALVAFLVYFVAERLWELAVSARADRALRARGAREFGAAHFPWIVLVHALYPMALVAEILRVGARPERFAALWLAGWIAAQALRFAAMRALGDRWSARVLVLPGAPRIVRGPYRWFAHPNYLAVFIETIAGAMMFGAWRTAAAFGVAQALVLAVRIRCEERAFAAVAAPVPPRRRAAR</sequence>
<dbReference type="Proteomes" id="UP000807850">
    <property type="component" value="Unassembled WGS sequence"/>
</dbReference>
<reference evidence="6" key="1">
    <citation type="submission" date="2020-07" db="EMBL/GenBank/DDBJ databases">
        <title>Huge and variable diversity of episymbiotic CPR bacteria and DPANN archaea in groundwater ecosystems.</title>
        <authorList>
            <person name="He C.Y."/>
            <person name="Keren R."/>
            <person name="Whittaker M."/>
            <person name="Farag I.F."/>
            <person name="Doudna J."/>
            <person name="Cate J.H.D."/>
            <person name="Banfield J.F."/>
        </authorList>
    </citation>
    <scope>NUCLEOTIDE SEQUENCE</scope>
    <source>
        <strain evidence="6">NC_groundwater_928_Pr1_S-0.2um_72_17</strain>
    </source>
</reference>
<evidence type="ECO:0000313" key="6">
    <source>
        <dbReference type="EMBL" id="MBI3539049.1"/>
    </source>
</evidence>
<keyword evidence="4 5" id="KW-0472">Membrane</keyword>
<dbReference type="Gene3D" id="1.20.120.1630">
    <property type="match status" value="1"/>
</dbReference>